<name>A0A9P6DP28_9AGAM</name>
<keyword evidence="3" id="KW-1185">Reference proteome</keyword>
<feature type="region of interest" description="Disordered" evidence="1">
    <location>
        <begin position="1"/>
        <end position="64"/>
    </location>
</feature>
<sequence>MNGGLVQKKKQVHDGRKKGTRDVMSSEFIVESDEEPEKQGASMFDASLGGISGSTSGPDPFTVPVNWENGLNTGVYNPVVPNDVPPSNFDALLAQYPYLGLGLNVFAGSPSF</sequence>
<evidence type="ECO:0000313" key="3">
    <source>
        <dbReference type="Proteomes" id="UP000886523"/>
    </source>
</evidence>
<gene>
    <name evidence="2" type="ORF">BS47DRAFT_1368224</name>
</gene>
<dbReference type="EMBL" id="MU129165">
    <property type="protein sequence ID" value="KAF9505240.1"/>
    <property type="molecule type" value="Genomic_DNA"/>
</dbReference>
<accession>A0A9P6DP28</accession>
<evidence type="ECO:0000313" key="2">
    <source>
        <dbReference type="EMBL" id="KAF9505240.1"/>
    </source>
</evidence>
<dbReference type="Proteomes" id="UP000886523">
    <property type="component" value="Unassembled WGS sequence"/>
</dbReference>
<proteinExistence type="predicted"/>
<protein>
    <submittedName>
        <fullName evidence="2">Uncharacterized protein</fullName>
    </submittedName>
</protein>
<organism evidence="2 3">
    <name type="scientific">Hydnum rufescens UP504</name>
    <dbReference type="NCBI Taxonomy" id="1448309"/>
    <lineage>
        <taxon>Eukaryota</taxon>
        <taxon>Fungi</taxon>
        <taxon>Dikarya</taxon>
        <taxon>Basidiomycota</taxon>
        <taxon>Agaricomycotina</taxon>
        <taxon>Agaricomycetes</taxon>
        <taxon>Cantharellales</taxon>
        <taxon>Hydnaceae</taxon>
        <taxon>Hydnum</taxon>
    </lineage>
</organism>
<comment type="caution">
    <text evidence="2">The sequence shown here is derived from an EMBL/GenBank/DDBJ whole genome shotgun (WGS) entry which is preliminary data.</text>
</comment>
<dbReference type="AlphaFoldDB" id="A0A9P6DP28"/>
<evidence type="ECO:0000256" key="1">
    <source>
        <dbReference type="SAM" id="MobiDB-lite"/>
    </source>
</evidence>
<feature type="compositionally biased region" description="Basic residues" evidence="1">
    <location>
        <begin position="7"/>
        <end position="19"/>
    </location>
</feature>
<reference evidence="2" key="1">
    <citation type="journal article" date="2020" name="Nat. Commun.">
        <title>Large-scale genome sequencing of mycorrhizal fungi provides insights into the early evolution of symbiotic traits.</title>
        <authorList>
            <person name="Miyauchi S."/>
            <person name="Kiss E."/>
            <person name="Kuo A."/>
            <person name="Drula E."/>
            <person name="Kohler A."/>
            <person name="Sanchez-Garcia M."/>
            <person name="Morin E."/>
            <person name="Andreopoulos B."/>
            <person name="Barry K.W."/>
            <person name="Bonito G."/>
            <person name="Buee M."/>
            <person name="Carver A."/>
            <person name="Chen C."/>
            <person name="Cichocki N."/>
            <person name="Clum A."/>
            <person name="Culley D."/>
            <person name="Crous P.W."/>
            <person name="Fauchery L."/>
            <person name="Girlanda M."/>
            <person name="Hayes R.D."/>
            <person name="Keri Z."/>
            <person name="LaButti K."/>
            <person name="Lipzen A."/>
            <person name="Lombard V."/>
            <person name="Magnuson J."/>
            <person name="Maillard F."/>
            <person name="Murat C."/>
            <person name="Nolan M."/>
            <person name="Ohm R.A."/>
            <person name="Pangilinan J."/>
            <person name="Pereira M.F."/>
            <person name="Perotto S."/>
            <person name="Peter M."/>
            <person name="Pfister S."/>
            <person name="Riley R."/>
            <person name="Sitrit Y."/>
            <person name="Stielow J.B."/>
            <person name="Szollosi G."/>
            <person name="Zifcakova L."/>
            <person name="Stursova M."/>
            <person name="Spatafora J.W."/>
            <person name="Tedersoo L."/>
            <person name="Vaario L.M."/>
            <person name="Yamada A."/>
            <person name="Yan M."/>
            <person name="Wang P."/>
            <person name="Xu J."/>
            <person name="Bruns T."/>
            <person name="Baldrian P."/>
            <person name="Vilgalys R."/>
            <person name="Dunand C."/>
            <person name="Henrissat B."/>
            <person name="Grigoriev I.V."/>
            <person name="Hibbett D."/>
            <person name="Nagy L.G."/>
            <person name="Martin F.M."/>
        </authorList>
    </citation>
    <scope>NUCLEOTIDE SEQUENCE</scope>
    <source>
        <strain evidence="2">UP504</strain>
    </source>
</reference>